<comment type="caution">
    <text evidence="3">The sequence shown here is derived from an EMBL/GenBank/DDBJ whole genome shotgun (WGS) entry which is preliminary data.</text>
</comment>
<keyword evidence="1" id="KW-0732">Signal</keyword>
<evidence type="ECO:0000313" key="3">
    <source>
        <dbReference type="EMBL" id="HIZ69068.1"/>
    </source>
</evidence>
<dbReference type="Gene3D" id="3.30.1360.200">
    <property type="match status" value="1"/>
</dbReference>
<name>A0A9D2JWB8_9BACT</name>
<dbReference type="EMBL" id="DXBE01000031">
    <property type="protein sequence ID" value="HIZ69068.1"/>
    <property type="molecule type" value="Genomic_DNA"/>
</dbReference>
<gene>
    <name evidence="3" type="ORF">H9966_04160</name>
</gene>
<dbReference type="Pfam" id="PF22599">
    <property type="entry name" value="SecDF_P1_head"/>
    <property type="match status" value="1"/>
</dbReference>
<feature type="domain" description="SecDF P1 head subdomain" evidence="2">
    <location>
        <begin position="42"/>
        <end position="123"/>
    </location>
</feature>
<accession>A0A9D2JWB8</accession>
<dbReference type="InterPro" id="IPR054384">
    <property type="entry name" value="SecDF_P1_head"/>
</dbReference>
<organism evidence="3 4">
    <name type="scientific">Candidatus Prevotella avicola</name>
    <dbReference type="NCBI Taxonomy" id="2838738"/>
    <lineage>
        <taxon>Bacteria</taxon>
        <taxon>Pseudomonadati</taxon>
        <taxon>Bacteroidota</taxon>
        <taxon>Bacteroidia</taxon>
        <taxon>Bacteroidales</taxon>
        <taxon>Prevotellaceae</taxon>
        <taxon>Prevotella</taxon>
    </lineage>
</organism>
<evidence type="ECO:0000259" key="2">
    <source>
        <dbReference type="Pfam" id="PF22599"/>
    </source>
</evidence>
<feature type="signal peptide" evidence="1">
    <location>
        <begin position="1"/>
        <end position="26"/>
    </location>
</feature>
<evidence type="ECO:0000313" key="4">
    <source>
        <dbReference type="Proteomes" id="UP000824055"/>
    </source>
</evidence>
<feature type="chain" id="PRO_5038932292" description="SecDF P1 head subdomain domain-containing protein" evidence="1">
    <location>
        <begin position="27"/>
        <end position="191"/>
    </location>
</feature>
<dbReference type="AlphaFoldDB" id="A0A9D2JWB8"/>
<dbReference type="Proteomes" id="UP000824055">
    <property type="component" value="Unassembled WGS sequence"/>
</dbReference>
<reference evidence="3" key="1">
    <citation type="journal article" date="2021" name="PeerJ">
        <title>Extensive microbial diversity within the chicken gut microbiome revealed by metagenomics and culture.</title>
        <authorList>
            <person name="Gilroy R."/>
            <person name="Ravi A."/>
            <person name="Getino M."/>
            <person name="Pursley I."/>
            <person name="Horton D.L."/>
            <person name="Alikhan N.F."/>
            <person name="Baker D."/>
            <person name="Gharbi K."/>
            <person name="Hall N."/>
            <person name="Watson M."/>
            <person name="Adriaenssens E.M."/>
            <person name="Foster-Nyarko E."/>
            <person name="Jarju S."/>
            <person name="Secka A."/>
            <person name="Antonio M."/>
            <person name="Oren A."/>
            <person name="Chaudhuri R.R."/>
            <person name="La Ragione R."/>
            <person name="Hildebrand F."/>
            <person name="Pallen M.J."/>
        </authorList>
    </citation>
    <scope>NUCLEOTIDE SEQUENCE</scope>
    <source>
        <strain evidence="3">ChiHecec3B27-8219</strain>
    </source>
</reference>
<sequence>MRNKLLPLAALAIIAAMAFKTFPTHSQSVKHRENGWYRIMDGQKDSIASRPIVSVKEFASLRLEKDPFGKAVITGSVSKHKLRAWADSTEQLIGQRMGFVFNDSVITAPRVNMRLESGMFQIATPGDYDISSLYRNLLKEKKDSLDALFKANGWENDTLFFNQSDHDKQDSIINALDYIEACSLVKGLEDK</sequence>
<protein>
    <recommendedName>
        <fullName evidence="2">SecDF P1 head subdomain domain-containing protein</fullName>
    </recommendedName>
</protein>
<proteinExistence type="predicted"/>
<evidence type="ECO:0000256" key="1">
    <source>
        <dbReference type="SAM" id="SignalP"/>
    </source>
</evidence>
<reference evidence="3" key="2">
    <citation type="submission" date="2021-04" db="EMBL/GenBank/DDBJ databases">
        <authorList>
            <person name="Gilroy R."/>
        </authorList>
    </citation>
    <scope>NUCLEOTIDE SEQUENCE</scope>
    <source>
        <strain evidence="3">ChiHecec3B27-8219</strain>
    </source>
</reference>